<sequence length="165" mass="18509">MRYDLFHIKTYIDSVSQYFTKLKSVWEELEAYKHSSGCTCGALRPLLDHCHTKYVMTFLIGLNESFSKIRGQLLLMEPIPPINKVFSLVVQDEKQREVGTAIPSLIGSHMALAAKNNPNPSLGATRSKFGKKDCPLCSHCGVLSHIVEKCFKHHGYPPGFKAKSK</sequence>
<dbReference type="Gramene" id="C.cajan_38549.t">
    <property type="protein sequence ID" value="C.cajan_38549.t.cds1"/>
    <property type="gene ID" value="C.cajan_38549"/>
</dbReference>
<dbReference type="Proteomes" id="UP000075243">
    <property type="component" value="Unassembled WGS sequence"/>
</dbReference>
<proteinExistence type="predicted"/>
<dbReference type="AlphaFoldDB" id="A0A151QZ38"/>
<evidence type="ECO:0008006" key="3">
    <source>
        <dbReference type="Google" id="ProtNLM"/>
    </source>
</evidence>
<dbReference type="EMBL" id="KQ484375">
    <property type="protein sequence ID" value="KYP35485.1"/>
    <property type="molecule type" value="Genomic_DNA"/>
</dbReference>
<accession>A0A151QZ38</accession>
<protein>
    <recommendedName>
        <fullName evidence="3">Retrovirus-related Pol polyprotein from transposon TNT 1-94</fullName>
    </recommendedName>
</protein>
<dbReference type="PANTHER" id="PTHR34222:SF99">
    <property type="entry name" value="PROTEIN, PUTATIVE-RELATED"/>
    <property type="match status" value="1"/>
</dbReference>
<reference evidence="1" key="1">
    <citation type="journal article" date="2012" name="Nat. Biotechnol.">
        <title>Draft genome sequence of pigeonpea (Cajanus cajan), an orphan legume crop of resource-poor farmers.</title>
        <authorList>
            <person name="Varshney R.K."/>
            <person name="Chen W."/>
            <person name="Li Y."/>
            <person name="Bharti A.K."/>
            <person name="Saxena R.K."/>
            <person name="Schlueter J.A."/>
            <person name="Donoghue M.T."/>
            <person name="Azam S."/>
            <person name="Fan G."/>
            <person name="Whaley A.M."/>
            <person name="Farmer A.D."/>
            <person name="Sheridan J."/>
            <person name="Iwata A."/>
            <person name="Tuteja R."/>
            <person name="Penmetsa R.V."/>
            <person name="Wu W."/>
            <person name="Upadhyaya H.D."/>
            <person name="Yang S.P."/>
            <person name="Shah T."/>
            <person name="Saxena K.B."/>
            <person name="Michael T."/>
            <person name="McCombie W.R."/>
            <person name="Yang B."/>
            <person name="Zhang G."/>
            <person name="Yang H."/>
            <person name="Wang J."/>
            <person name="Spillane C."/>
            <person name="Cook D.R."/>
            <person name="May G.D."/>
            <person name="Xu X."/>
            <person name="Jackson S.A."/>
        </authorList>
    </citation>
    <scope>NUCLEOTIDE SEQUENCE [LARGE SCALE GENOMIC DNA]</scope>
</reference>
<gene>
    <name evidence="1" type="ORF">KK1_043484</name>
</gene>
<name>A0A151QZ38_CAJCA</name>
<dbReference type="OMA" id="CYRINGY"/>
<organism evidence="1 2">
    <name type="scientific">Cajanus cajan</name>
    <name type="common">Pigeon pea</name>
    <name type="synonym">Cajanus indicus</name>
    <dbReference type="NCBI Taxonomy" id="3821"/>
    <lineage>
        <taxon>Eukaryota</taxon>
        <taxon>Viridiplantae</taxon>
        <taxon>Streptophyta</taxon>
        <taxon>Embryophyta</taxon>
        <taxon>Tracheophyta</taxon>
        <taxon>Spermatophyta</taxon>
        <taxon>Magnoliopsida</taxon>
        <taxon>eudicotyledons</taxon>
        <taxon>Gunneridae</taxon>
        <taxon>Pentapetalae</taxon>
        <taxon>rosids</taxon>
        <taxon>fabids</taxon>
        <taxon>Fabales</taxon>
        <taxon>Fabaceae</taxon>
        <taxon>Papilionoideae</taxon>
        <taxon>50 kb inversion clade</taxon>
        <taxon>NPAAA clade</taxon>
        <taxon>indigoferoid/millettioid clade</taxon>
        <taxon>Phaseoleae</taxon>
        <taxon>Cajanus</taxon>
    </lineage>
</organism>
<evidence type="ECO:0000313" key="1">
    <source>
        <dbReference type="EMBL" id="KYP35485.1"/>
    </source>
</evidence>
<keyword evidence="2" id="KW-1185">Reference proteome</keyword>
<evidence type="ECO:0000313" key="2">
    <source>
        <dbReference type="Proteomes" id="UP000075243"/>
    </source>
</evidence>
<dbReference type="PANTHER" id="PTHR34222">
    <property type="entry name" value="GAG_PRE-INTEGRS DOMAIN-CONTAINING PROTEIN"/>
    <property type="match status" value="1"/>
</dbReference>